<dbReference type="EMBL" id="KN847542">
    <property type="protein sequence ID" value="KIW04101.1"/>
    <property type="molecule type" value="Genomic_DNA"/>
</dbReference>
<dbReference type="Proteomes" id="UP000053259">
    <property type="component" value="Unassembled WGS sequence"/>
</dbReference>
<feature type="region of interest" description="Disordered" evidence="5">
    <location>
        <begin position="158"/>
        <end position="179"/>
    </location>
</feature>
<dbReference type="HOGENOM" id="CLU_011747_2_6_1"/>
<evidence type="ECO:0000256" key="2">
    <source>
        <dbReference type="ARBA" id="ARBA00022741"/>
    </source>
</evidence>
<proteinExistence type="inferred from homology"/>
<dbReference type="Pfam" id="PF01926">
    <property type="entry name" value="MMR_HSR1"/>
    <property type="match status" value="1"/>
</dbReference>
<dbReference type="InterPro" id="IPR027417">
    <property type="entry name" value="P-loop_NTPase"/>
</dbReference>
<evidence type="ECO:0000256" key="5">
    <source>
        <dbReference type="SAM" id="MobiDB-lite"/>
    </source>
</evidence>
<feature type="domain" description="Obg" evidence="7">
    <location>
        <begin position="96"/>
        <end position="361"/>
    </location>
</feature>
<dbReference type="AlphaFoldDB" id="A0A0D1XNE9"/>
<feature type="coiled-coil region" evidence="4">
    <location>
        <begin position="202"/>
        <end position="236"/>
    </location>
</feature>
<keyword evidence="2" id="KW-0547">Nucleotide-binding</keyword>
<evidence type="ECO:0000256" key="1">
    <source>
        <dbReference type="ARBA" id="ARBA00007699"/>
    </source>
</evidence>
<dbReference type="PANTHER" id="PTHR11702:SF31">
    <property type="entry name" value="MITOCHONDRIAL RIBOSOME-ASSOCIATED GTPASE 2"/>
    <property type="match status" value="1"/>
</dbReference>
<evidence type="ECO:0000313" key="9">
    <source>
        <dbReference type="Proteomes" id="UP000053259"/>
    </source>
</evidence>
<dbReference type="PROSITE" id="PS51883">
    <property type="entry name" value="OBG"/>
    <property type="match status" value="1"/>
</dbReference>
<dbReference type="SUPFAM" id="SSF82051">
    <property type="entry name" value="Obg GTP-binding protein N-terminal domain"/>
    <property type="match status" value="1"/>
</dbReference>
<dbReference type="CDD" id="cd01898">
    <property type="entry name" value="Obg"/>
    <property type="match status" value="1"/>
</dbReference>
<dbReference type="GO" id="GO:0042254">
    <property type="term" value="P:ribosome biogenesis"/>
    <property type="evidence" value="ECO:0007669"/>
    <property type="project" value="UniProtKB-UniRule"/>
</dbReference>
<keyword evidence="3" id="KW-0342">GTP-binding</keyword>
<comment type="similarity">
    <text evidence="1">Belongs to the TRAFAC class OBG-HflX-like GTPase superfamily. OBG GTPase family.</text>
</comment>
<accession>A0A0D1XNE9</accession>
<dbReference type="SUPFAM" id="SSF52540">
    <property type="entry name" value="P-loop containing nucleoside triphosphate hydrolases"/>
    <property type="match status" value="1"/>
</dbReference>
<sequence length="615" mass="68222">MTILDFCSHPLRIYNNLMNMSVRPSCLLQGSLMPFLYPFSKAELFQAARYAQRFTRVSRLGVTCLRQNSTLVTQDDGDVDAEYDRLNPTPDDFSATPFTDHCTITVEAGSGGNGCISFLREKFIANGPPNGGDGGTGGNVYIQAVRGETSLHKVARRREVKAGRGRNGQGSNKNGQKGTDVVITVPVGTVVRELARHDPVTVEEEEFLEEAFERRRRDMEEKYARKDREKRAASGEIVEDEDADDAFQLKRERRTDPLEFLGPTRRDKFLMYPGEDPSRLWTAELPRLPEPRRSNLARIAPEAPITLDLDSHMETPVLIAPGAMGGYGNPYFVTKDQPLPKIATKGDGGVKIVLHLELKLLADVGLVGLPNAGKSTLLRAVSNSRARVGNWAFTTLRPNIGTVVLDDYKGRSNLQHLSRKSGRTRFTIADIPGVIEDAHMDKGLGLSFLRHIERARVLAFVIDLSAGDAVKALQALWTEVAEYENLGSQKHFDDEESPVTDWQPTSPVSPLNMDLSEAEDIIFQAEKNLPPLTLPPMSSKPWFVVGTKADLPDTQDNFLRLQRYLHAVQSGKVQHPSGKDEAWKRKLYALPISGIRGEGVNNIPEVVIELLLHDG</sequence>
<evidence type="ECO:0000256" key="3">
    <source>
        <dbReference type="ARBA" id="ARBA00023134"/>
    </source>
</evidence>
<evidence type="ECO:0000259" key="6">
    <source>
        <dbReference type="PROSITE" id="PS51710"/>
    </source>
</evidence>
<dbReference type="PANTHER" id="PTHR11702">
    <property type="entry name" value="DEVELOPMENTALLY REGULATED GTP-BINDING PROTEIN-RELATED"/>
    <property type="match status" value="1"/>
</dbReference>
<dbReference type="InterPro" id="IPR036726">
    <property type="entry name" value="GTP1_OBG_dom_sf"/>
</dbReference>
<dbReference type="InterPro" id="IPR031167">
    <property type="entry name" value="G_OBG"/>
</dbReference>
<dbReference type="RefSeq" id="XP_016213970.1">
    <property type="nucleotide sequence ID" value="XM_016358352.1"/>
</dbReference>
<reference evidence="8 9" key="1">
    <citation type="submission" date="2015-01" db="EMBL/GenBank/DDBJ databases">
        <title>The Genome Sequence of Ochroconis gallopava CBS43764.</title>
        <authorList>
            <consortium name="The Broad Institute Genomics Platform"/>
            <person name="Cuomo C."/>
            <person name="de Hoog S."/>
            <person name="Gorbushina A."/>
            <person name="Stielow B."/>
            <person name="Teixiera M."/>
            <person name="Abouelleil A."/>
            <person name="Chapman S.B."/>
            <person name="Priest M."/>
            <person name="Young S.K."/>
            <person name="Wortman J."/>
            <person name="Nusbaum C."/>
            <person name="Birren B."/>
        </authorList>
    </citation>
    <scope>NUCLEOTIDE SEQUENCE [LARGE SCALE GENOMIC DNA]</scope>
    <source>
        <strain evidence="8 9">CBS 43764</strain>
    </source>
</reference>
<gene>
    <name evidence="8" type="ORF">PV09_04916</name>
</gene>
<dbReference type="FunFam" id="2.70.210.12:FF:000001">
    <property type="entry name" value="GTPase Obg"/>
    <property type="match status" value="1"/>
</dbReference>
<dbReference type="InParanoid" id="A0A0D1XNE9"/>
<dbReference type="OrthoDB" id="347018at2759"/>
<dbReference type="InterPro" id="IPR045086">
    <property type="entry name" value="OBG_GTPase"/>
</dbReference>
<feature type="compositionally biased region" description="Low complexity" evidence="5">
    <location>
        <begin position="169"/>
        <end position="179"/>
    </location>
</feature>
<dbReference type="PROSITE" id="PS51710">
    <property type="entry name" value="G_OBG"/>
    <property type="match status" value="1"/>
</dbReference>
<dbReference type="STRING" id="253628.A0A0D1XNE9"/>
<keyword evidence="9" id="KW-1185">Reference proteome</keyword>
<dbReference type="Gene3D" id="3.40.50.300">
    <property type="entry name" value="P-loop containing nucleotide triphosphate hydrolases"/>
    <property type="match status" value="1"/>
</dbReference>
<dbReference type="GO" id="GO:0005739">
    <property type="term" value="C:mitochondrion"/>
    <property type="evidence" value="ECO:0007669"/>
    <property type="project" value="TreeGrafter"/>
</dbReference>
<dbReference type="InterPro" id="IPR006169">
    <property type="entry name" value="GTP1_OBG_dom"/>
</dbReference>
<dbReference type="PRINTS" id="PR00326">
    <property type="entry name" value="GTP1OBG"/>
</dbReference>
<protein>
    <submittedName>
        <fullName evidence="8">Obg family GTPase CgtA</fullName>
    </submittedName>
</protein>
<dbReference type="InterPro" id="IPR006073">
    <property type="entry name" value="GTP-bd"/>
</dbReference>
<evidence type="ECO:0000313" key="8">
    <source>
        <dbReference type="EMBL" id="KIW04101.1"/>
    </source>
</evidence>
<dbReference type="Gene3D" id="2.70.210.12">
    <property type="entry name" value="GTP1/OBG domain"/>
    <property type="match status" value="1"/>
</dbReference>
<feature type="domain" description="OBG-type G" evidence="6">
    <location>
        <begin position="362"/>
        <end position="612"/>
    </location>
</feature>
<name>A0A0D1XNE9_9PEZI</name>
<organism evidence="8 9">
    <name type="scientific">Verruconis gallopava</name>
    <dbReference type="NCBI Taxonomy" id="253628"/>
    <lineage>
        <taxon>Eukaryota</taxon>
        <taxon>Fungi</taxon>
        <taxon>Dikarya</taxon>
        <taxon>Ascomycota</taxon>
        <taxon>Pezizomycotina</taxon>
        <taxon>Dothideomycetes</taxon>
        <taxon>Pleosporomycetidae</taxon>
        <taxon>Venturiales</taxon>
        <taxon>Sympoventuriaceae</taxon>
        <taxon>Verruconis</taxon>
    </lineage>
</organism>
<dbReference type="VEuPathDB" id="FungiDB:PV09_04916"/>
<dbReference type="GeneID" id="27312889"/>
<dbReference type="GO" id="GO:0005525">
    <property type="term" value="F:GTP binding"/>
    <property type="evidence" value="ECO:0007669"/>
    <property type="project" value="UniProtKB-KW"/>
</dbReference>
<dbReference type="GO" id="GO:0003924">
    <property type="term" value="F:GTPase activity"/>
    <property type="evidence" value="ECO:0007669"/>
    <property type="project" value="InterPro"/>
</dbReference>
<evidence type="ECO:0000259" key="7">
    <source>
        <dbReference type="PROSITE" id="PS51883"/>
    </source>
</evidence>
<keyword evidence="4" id="KW-0175">Coiled coil</keyword>
<evidence type="ECO:0000256" key="4">
    <source>
        <dbReference type="SAM" id="Coils"/>
    </source>
</evidence>
<dbReference type="FunCoup" id="A0A0D1XNE9">
    <property type="interactions" value="503"/>
</dbReference>
<dbReference type="Pfam" id="PF01018">
    <property type="entry name" value="GTP1_OBG"/>
    <property type="match status" value="1"/>
</dbReference>